<dbReference type="Proteomes" id="UP001500359">
    <property type="component" value="Unassembled WGS sequence"/>
</dbReference>
<protein>
    <submittedName>
        <fullName evidence="2">YjbH domain-containing protein</fullName>
    </submittedName>
</protein>
<feature type="signal peptide" evidence="1">
    <location>
        <begin position="1"/>
        <end position="19"/>
    </location>
</feature>
<name>A0ABP3WTI3_9ALTE</name>
<sequence>MRSFGFLTQLILLSSFYTALVQSTESEVAIDDDNGNLSQTVRGGVGLIQTPTARMAKEGSFTVNYNDIDQYRFWTASLQLFPWMESTVRYTDVRTRLYSQSESFSGNQTLKDKGIDVKFRLLQESYYLPEVSVGFMDIGGTGFFSSEFINFSKGVGPLDFHIGLGSGYLGAGGNISNPLCELKDSFCERPGGFTGRGGKVDYNEFFKGPASIFGGIEYQTPIEGLTLKLEYDGNDYVNDRAGQLKQDSKWNFGAVYKYNDWDFNLNYQRGNTIGFGVSYNFNMHTVKQVKFDRPPRPIENATPAESIETLNRDRLYADLANEGSFLINATHQEGDEMTFYGTQLGYRDHDEATQRVGRILASELPESISTYKIVENVAHTPMVETTIDAQEFKVAAAYEQLETDIKSSYERQDPSEQTMDNYKPKELSGFLFGAEAFWIQTFGNPEDFYLYQGGAFVNTGYAFNPNFSVRGGLKVTLLENFDKFNFLVDNEQTALPRVRTQVREYVTRGAVTLENAYVHWFNRIAPNLYAQAYGGYLETMFGGVGGEVLYRPVDSSLSFGLDLNYVKQRDFDSETAFFDYTAFTGHASVYWQPEFLPDMQLTINAGQFLAKDKGVNIDFAKRFESGIIVGAYAAFTNVSAEEYGEGSFTKGFYISIPFDLFSFAPAKGRGRIPWIPIGRDGGQMLQRPVKLRSLTEIRSPFYD</sequence>
<dbReference type="Pfam" id="PF06082">
    <property type="entry name" value="YjbH"/>
    <property type="match status" value="1"/>
</dbReference>
<gene>
    <name evidence="2" type="ORF">GCM10009114_16920</name>
</gene>
<dbReference type="SUPFAM" id="SSF56935">
    <property type="entry name" value="Porins"/>
    <property type="match status" value="1"/>
</dbReference>
<dbReference type="EMBL" id="BAAAFD010000004">
    <property type="protein sequence ID" value="GAA0856130.1"/>
    <property type="molecule type" value="Genomic_DNA"/>
</dbReference>
<keyword evidence="3" id="KW-1185">Reference proteome</keyword>
<accession>A0ABP3WTI3</accession>
<dbReference type="InterPro" id="IPR010344">
    <property type="entry name" value="YbjH"/>
</dbReference>
<evidence type="ECO:0000313" key="3">
    <source>
        <dbReference type="Proteomes" id="UP001500359"/>
    </source>
</evidence>
<organism evidence="2 3">
    <name type="scientific">Aliiglaciecola litoralis</name>
    <dbReference type="NCBI Taxonomy" id="582857"/>
    <lineage>
        <taxon>Bacteria</taxon>
        <taxon>Pseudomonadati</taxon>
        <taxon>Pseudomonadota</taxon>
        <taxon>Gammaproteobacteria</taxon>
        <taxon>Alteromonadales</taxon>
        <taxon>Alteromonadaceae</taxon>
        <taxon>Aliiglaciecola</taxon>
    </lineage>
</organism>
<dbReference type="RefSeq" id="WP_343858713.1">
    <property type="nucleotide sequence ID" value="NZ_BAAAFD010000004.1"/>
</dbReference>
<comment type="caution">
    <text evidence="2">The sequence shown here is derived from an EMBL/GenBank/DDBJ whole genome shotgun (WGS) entry which is preliminary data.</text>
</comment>
<evidence type="ECO:0000256" key="1">
    <source>
        <dbReference type="SAM" id="SignalP"/>
    </source>
</evidence>
<keyword evidence="1" id="KW-0732">Signal</keyword>
<feature type="chain" id="PRO_5045906704" evidence="1">
    <location>
        <begin position="20"/>
        <end position="703"/>
    </location>
</feature>
<reference evidence="3" key="1">
    <citation type="journal article" date="2019" name="Int. J. Syst. Evol. Microbiol.">
        <title>The Global Catalogue of Microorganisms (GCM) 10K type strain sequencing project: providing services to taxonomists for standard genome sequencing and annotation.</title>
        <authorList>
            <consortium name="The Broad Institute Genomics Platform"/>
            <consortium name="The Broad Institute Genome Sequencing Center for Infectious Disease"/>
            <person name="Wu L."/>
            <person name="Ma J."/>
        </authorList>
    </citation>
    <scope>NUCLEOTIDE SEQUENCE [LARGE SCALE GENOMIC DNA]</scope>
    <source>
        <strain evidence="3">JCM 15896</strain>
    </source>
</reference>
<proteinExistence type="predicted"/>
<evidence type="ECO:0000313" key="2">
    <source>
        <dbReference type="EMBL" id="GAA0856130.1"/>
    </source>
</evidence>